<reference evidence="2 3" key="1">
    <citation type="submission" date="2008-10" db="EMBL/GenBank/DDBJ databases">
        <title>Draft genome sequence of Providencia alcalifaciens (DSM 30120).</title>
        <authorList>
            <person name="Sudarsanam P."/>
            <person name="Ley R."/>
            <person name="Guruge J."/>
            <person name="Turnbaugh P.J."/>
            <person name="Mahowald M."/>
            <person name="Liep D."/>
            <person name="Gordon J."/>
        </authorList>
    </citation>
    <scope>NUCLEOTIDE SEQUENCE [LARGE SCALE GENOMIC DNA]</scope>
    <source>
        <strain evidence="2 3">DSM 30120</strain>
    </source>
</reference>
<reference evidence="2 3" key="2">
    <citation type="submission" date="2008-10" db="EMBL/GenBank/DDBJ databases">
        <authorList>
            <person name="Fulton L."/>
            <person name="Clifton S."/>
            <person name="Fulton B."/>
            <person name="Xu J."/>
            <person name="Minx P."/>
            <person name="Pepin K.H."/>
            <person name="Johnson M."/>
            <person name="Bhonagiri V."/>
            <person name="Nash W.E."/>
            <person name="Mardis E.R."/>
            <person name="Wilson R.K."/>
        </authorList>
    </citation>
    <scope>NUCLEOTIDE SEQUENCE [LARGE SCALE GENOMIC DNA]</scope>
    <source>
        <strain evidence="2 3">DSM 30120</strain>
    </source>
</reference>
<name>B6XB16_9GAMM</name>
<organism evidence="2 3">
    <name type="scientific">Providencia alcalifaciens DSM 30120</name>
    <dbReference type="NCBI Taxonomy" id="520999"/>
    <lineage>
        <taxon>Bacteria</taxon>
        <taxon>Pseudomonadati</taxon>
        <taxon>Pseudomonadota</taxon>
        <taxon>Gammaproteobacteria</taxon>
        <taxon>Enterobacterales</taxon>
        <taxon>Morganellaceae</taxon>
        <taxon>Providencia</taxon>
    </lineage>
</organism>
<gene>
    <name evidence="2" type="ORF">PROVALCAL_00563</name>
</gene>
<dbReference type="InterPro" id="IPR032247">
    <property type="entry name" value="DUF4822"/>
</dbReference>
<dbReference type="AlphaFoldDB" id="B6XB16"/>
<sequence length="180" mass="20173">MMNLCSILLLTFFILINGVFMKLKPIIAALIVLSTTATFTAQANSTAPVAKSAVSAKKMNAYEDIMIDKVWVTTQALDQDKKDVPATDKQVANFFGLAEYYPDGTFKMLTLEGAPKMQGDWSFSEDGKSRSLTAKDDKGEVLFTRVVENVTVTPEEYTYRIYPSQDDKTKYFDIVHKVKK</sequence>
<accession>B6XB16</accession>
<proteinExistence type="predicted"/>
<feature type="domain" description="DUF4822" evidence="1">
    <location>
        <begin position="64"/>
        <end position="178"/>
    </location>
</feature>
<evidence type="ECO:0000259" key="1">
    <source>
        <dbReference type="Pfam" id="PF16103"/>
    </source>
</evidence>
<comment type="caution">
    <text evidence="2">The sequence shown here is derived from an EMBL/GenBank/DDBJ whole genome shotgun (WGS) entry which is preliminary data.</text>
</comment>
<protein>
    <recommendedName>
        <fullName evidence="1">DUF4822 domain-containing protein</fullName>
    </recommendedName>
</protein>
<dbReference type="EMBL" id="ABXW01000007">
    <property type="protein sequence ID" value="EEB47387.1"/>
    <property type="molecule type" value="Genomic_DNA"/>
</dbReference>
<evidence type="ECO:0000313" key="3">
    <source>
        <dbReference type="Proteomes" id="UP000003729"/>
    </source>
</evidence>
<evidence type="ECO:0000313" key="2">
    <source>
        <dbReference type="EMBL" id="EEB47387.1"/>
    </source>
</evidence>
<dbReference type="Gene3D" id="2.40.128.540">
    <property type="entry name" value="Domain of unknown function DUF4822"/>
    <property type="match status" value="1"/>
</dbReference>
<dbReference type="eggNOG" id="ENOG5032VDI">
    <property type="taxonomic scope" value="Bacteria"/>
</dbReference>
<dbReference type="Pfam" id="PF16103">
    <property type="entry name" value="DUF4822"/>
    <property type="match status" value="1"/>
</dbReference>
<dbReference type="Proteomes" id="UP000003729">
    <property type="component" value="Unassembled WGS sequence"/>
</dbReference>